<evidence type="ECO:0000313" key="1">
    <source>
        <dbReference type="EMBL" id="OPJ63550.1"/>
    </source>
</evidence>
<evidence type="ECO:0000313" key="2">
    <source>
        <dbReference type="Proteomes" id="UP000190080"/>
    </source>
</evidence>
<accession>A0A1V4IUP9</accession>
<dbReference type="Proteomes" id="UP000190080">
    <property type="component" value="Unassembled WGS sequence"/>
</dbReference>
<dbReference type="STRING" id="1450648.CLORY_10580"/>
<keyword evidence="2" id="KW-1185">Reference proteome</keyword>
<organism evidence="1 2">
    <name type="scientific">Clostridium oryzae</name>
    <dbReference type="NCBI Taxonomy" id="1450648"/>
    <lineage>
        <taxon>Bacteria</taxon>
        <taxon>Bacillati</taxon>
        <taxon>Bacillota</taxon>
        <taxon>Clostridia</taxon>
        <taxon>Eubacteriales</taxon>
        <taxon>Clostridiaceae</taxon>
        <taxon>Clostridium</taxon>
    </lineage>
</organism>
<proteinExistence type="predicted"/>
<dbReference type="RefSeq" id="WP_242954348.1">
    <property type="nucleotide sequence ID" value="NZ_MZGV01000008.1"/>
</dbReference>
<gene>
    <name evidence="1" type="ORF">CLORY_10580</name>
</gene>
<name>A0A1V4IUP9_9CLOT</name>
<evidence type="ECO:0008006" key="3">
    <source>
        <dbReference type="Google" id="ProtNLM"/>
    </source>
</evidence>
<sequence length="187" mass="21425">MKGIKKIVLIIVTLVISVTVIGKIYNQYFRKDTLSPQIYSKLQQRDYRLTMYSNAIKLNNGKSANTCVFFVSEVLRSNSVKIPYGTCNTTELLNDLKKLGWRKSTDYTRLKPGNICFTTDASGNKNGIPTHTYIFMKWVKQGNYDNAYICDNQAKDYNGKIYHIRNVKNSVIKSNNGKDAFSFFMIP</sequence>
<dbReference type="EMBL" id="MZGV01000008">
    <property type="protein sequence ID" value="OPJ63550.1"/>
    <property type="molecule type" value="Genomic_DNA"/>
</dbReference>
<protein>
    <recommendedName>
        <fullName evidence="3">Bacteriophage peptidoglycan hydrolase</fullName>
    </recommendedName>
</protein>
<reference evidence="1 2" key="1">
    <citation type="submission" date="2017-03" db="EMBL/GenBank/DDBJ databases">
        <title>Genome sequence of Clostridium oryzae DSM 28571.</title>
        <authorList>
            <person name="Poehlein A."/>
            <person name="Daniel R."/>
        </authorList>
    </citation>
    <scope>NUCLEOTIDE SEQUENCE [LARGE SCALE GENOMIC DNA]</scope>
    <source>
        <strain evidence="1 2">DSM 28571</strain>
    </source>
</reference>
<dbReference type="AlphaFoldDB" id="A0A1V4IUP9"/>
<comment type="caution">
    <text evidence="1">The sequence shown here is derived from an EMBL/GenBank/DDBJ whole genome shotgun (WGS) entry which is preliminary data.</text>
</comment>